<protein>
    <recommendedName>
        <fullName evidence="2">Ricin B lectin domain-containing protein</fullName>
    </recommendedName>
</protein>
<reference evidence="4" key="1">
    <citation type="journal article" date="2019" name="Int. J. Syst. Evol. Microbiol.">
        <title>The Global Catalogue of Microorganisms (GCM) 10K type strain sequencing project: providing services to taxonomists for standard genome sequencing and annotation.</title>
        <authorList>
            <consortium name="The Broad Institute Genomics Platform"/>
            <consortium name="The Broad Institute Genome Sequencing Center for Infectious Disease"/>
            <person name="Wu L."/>
            <person name="Ma J."/>
        </authorList>
    </citation>
    <scope>NUCLEOTIDE SEQUENCE [LARGE SCALE GENOMIC DNA]</scope>
    <source>
        <strain evidence="4">JCM 17441</strain>
    </source>
</reference>
<dbReference type="PROSITE" id="PS50231">
    <property type="entry name" value="RICIN_B_LECTIN"/>
    <property type="match status" value="1"/>
</dbReference>
<gene>
    <name evidence="3" type="ORF">GCM10022255_039470</name>
</gene>
<dbReference type="Gene3D" id="2.120.10.10">
    <property type="match status" value="1"/>
</dbReference>
<dbReference type="CDD" id="cd15482">
    <property type="entry name" value="Sialidase_non-viral"/>
    <property type="match status" value="1"/>
</dbReference>
<feature type="domain" description="Ricin B lectin" evidence="2">
    <location>
        <begin position="604"/>
        <end position="726"/>
    </location>
</feature>
<evidence type="ECO:0000313" key="4">
    <source>
        <dbReference type="Proteomes" id="UP001500620"/>
    </source>
</evidence>
<dbReference type="Gene3D" id="2.80.10.50">
    <property type="match status" value="2"/>
</dbReference>
<accession>A0ABP8DA33</accession>
<dbReference type="Pfam" id="PF00652">
    <property type="entry name" value="Ricin_B_lectin"/>
    <property type="match status" value="1"/>
</dbReference>
<proteinExistence type="predicted"/>
<dbReference type="SUPFAM" id="SSF50939">
    <property type="entry name" value="Sialidases"/>
    <property type="match status" value="1"/>
</dbReference>
<evidence type="ECO:0000259" key="2">
    <source>
        <dbReference type="SMART" id="SM00458"/>
    </source>
</evidence>
<dbReference type="InterPro" id="IPR035992">
    <property type="entry name" value="Ricin_B-like_lectins"/>
</dbReference>
<dbReference type="CDD" id="cd00161">
    <property type="entry name" value="beta-trefoil_Ricin-like"/>
    <property type="match status" value="1"/>
</dbReference>
<name>A0ABP8DA33_9ACTN</name>
<dbReference type="PANTHER" id="PTHR38792">
    <property type="entry name" value="BNR/ASP-BOX REPEAT DOMAIN PROTEIN (AFU_ORTHOLOGUE AFUA_7G06430)-RELATED"/>
    <property type="match status" value="1"/>
</dbReference>
<dbReference type="InterPro" id="IPR036278">
    <property type="entry name" value="Sialidase_sf"/>
</dbReference>
<dbReference type="SUPFAM" id="SSF50370">
    <property type="entry name" value="Ricin B-like lectins"/>
    <property type="match status" value="2"/>
</dbReference>
<dbReference type="PANTHER" id="PTHR38792:SF3">
    <property type="entry name" value="BNR_ASP-BOX REPEAT DOMAIN PROTEIN (AFU_ORTHOLOGUE AFUA_7G06430)-RELATED"/>
    <property type="match status" value="1"/>
</dbReference>
<evidence type="ECO:0000256" key="1">
    <source>
        <dbReference type="SAM" id="SignalP"/>
    </source>
</evidence>
<dbReference type="SMART" id="SM00458">
    <property type="entry name" value="RICIN"/>
    <property type="match status" value="1"/>
</dbReference>
<feature type="chain" id="PRO_5045397166" description="Ricin B lectin domain-containing protein" evidence="1">
    <location>
        <begin position="27"/>
        <end position="726"/>
    </location>
</feature>
<dbReference type="InterPro" id="IPR000772">
    <property type="entry name" value="Ricin_B_lectin"/>
</dbReference>
<organism evidence="3 4">
    <name type="scientific">Dactylosporangium darangshiense</name>
    <dbReference type="NCBI Taxonomy" id="579108"/>
    <lineage>
        <taxon>Bacteria</taxon>
        <taxon>Bacillati</taxon>
        <taxon>Actinomycetota</taxon>
        <taxon>Actinomycetes</taxon>
        <taxon>Micromonosporales</taxon>
        <taxon>Micromonosporaceae</taxon>
        <taxon>Dactylosporangium</taxon>
    </lineage>
</organism>
<sequence length="726" mass="74886">MTPRRLGTALVTLAAATTLLSAPASAYTPTGGVIYQLPDTQACLKGRGNCAIYPKAAQLPGGRLVASFEKATVVAATGGATGETLPVYKSDDNGATWQALSEVKAPAYLASDPQVAKYTSNWTNPYLYVLPQAVGNLAAGTLLLASIVSGEDAYYTEHKAADPNWTPSNDGDRRDLALALYSSTDQGATWAFRNIIATGGWQGGSAGAPGANVAAANTYRQVDPVWEPYLMVYNGQLVAYYSDENEYTGYNAQTGIPALDPANTTAADPISQVLVHRTWNGTSAAWSAPVIDVSGLTGQTLGGGRPGMANVVPTADGKWMLTYENWGGGGDNVRYKISTSPLNFWSVGGNTGTGVTSLPVAAGSHGLATGGSPVLVRLTDGRLVYNAAGSGNVWVNASGRSDGVWTEFQTTAPGAYSRNLTYVQGTGRIAVLANRGVSTIVYAEVDLGNSAGPYHRIVNRKTGQVIGTGGHVNDANLGNADVPDVALEAAGAATNADTQYWRVIGKPDGGVTLLNKSGGRAAAIWGGNATAGQRIGQWVDNTAAGLWRLVTTADGYLRFMSAANPAVYLTGASAGAPLTLQNAATDGSQDWQLVGFDGSAGLSTPLVGAASGRCLDVLYGTTANGTQPGVWDCNGGANQRWNLNGQTLRALGKCLDAPTGATAGTKVQIWDCNGGTNQRWNLNANGTVSSVSSGLCLDVNANLTANGSAVILWTCTGAANQRWTPA</sequence>
<dbReference type="RefSeq" id="WP_345128547.1">
    <property type="nucleotide sequence ID" value="NZ_BAABAT010000009.1"/>
</dbReference>
<feature type="signal peptide" evidence="1">
    <location>
        <begin position="1"/>
        <end position="26"/>
    </location>
</feature>
<keyword evidence="1" id="KW-0732">Signal</keyword>
<dbReference type="CDD" id="cd23418">
    <property type="entry name" value="beta-trefoil_Ricin_XLN-like"/>
    <property type="match status" value="1"/>
</dbReference>
<dbReference type="Pfam" id="PF14200">
    <property type="entry name" value="RicinB_lectin_2"/>
    <property type="match status" value="1"/>
</dbReference>
<evidence type="ECO:0000313" key="3">
    <source>
        <dbReference type="EMBL" id="GAA4250510.1"/>
    </source>
</evidence>
<dbReference type="EMBL" id="BAABAT010000009">
    <property type="protein sequence ID" value="GAA4250510.1"/>
    <property type="molecule type" value="Genomic_DNA"/>
</dbReference>
<dbReference type="Proteomes" id="UP001500620">
    <property type="component" value="Unassembled WGS sequence"/>
</dbReference>
<comment type="caution">
    <text evidence="3">The sequence shown here is derived from an EMBL/GenBank/DDBJ whole genome shotgun (WGS) entry which is preliminary data.</text>
</comment>
<keyword evidence="4" id="KW-1185">Reference proteome</keyword>